<evidence type="ECO:0000313" key="1">
    <source>
        <dbReference type="EMBL" id="GFG38665.1"/>
    </source>
</evidence>
<comment type="caution">
    <text evidence="1">The sequence shown here is derived from an EMBL/GenBank/DDBJ whole genome shotgun (WGS) entry which is preliminary data.</text>
</comment>
<proteinExistence type="predicted"/>
<dbReference type="EMBL" id="BLKM01012994">
    <property type="protein sequence ID" value="GFG38665.1"/>
    <property type="molecule type" value="Genomic_DNA"/>
</dbReference>
<dbReference type="AlphaFoldDB" id="A0A6L2Q794"/>
<reference evidence="2" key="1">
    <citation type="submission" date="2020-01" db="EMBL/GenBank/DDBJ databases">
        <title>Draft genome sequence of the Termite Coptotermes fromosanus.</title>
        <authorList>
            <person name="Itakura S."/>
            <person name="Yosikawa Y."/>
            <person name="Umezawa K."/>
        </authorList>
    </citation>
    <scope>NUCLEOTIDE SEQUENCE [LARGE SCALE GENOMIC DNA]</scope>
</reference>
<organism evidence="1 2">
    <name type="scientific">Coptotermes formosanus</name>
    <name type="common">Formosan subterranean termite</name>
    <dbReference type="NCBI Taxonomy" id="36987"/>
    <lineage>
        <taxon>Eukaryota</taxon>
        <taxon>Metazoa</taxon>
        <taxon>Ecdysozoa</taxon>
        <taxon>Arthropoda</taxon>
        <taxon>Hexapoda</taxon>
        <taxon>Insecta</taxon>
        <taxon>Pterygota</taxon>
        <taxon>Neoptera</taxon>
        <taxon>Polyneoptera</taxon>
        <taxon>Dictyoptera</taxon>
        <taxon>Blattodea</taxon>
        <taxon>Blattoidea</taxon>
        <taxon>Termitoidae</taxon>
        <taxon>Rhinotermitidae</taxon>
        <taxon>Coptotermes</taxon>
    </lineage>
</organism>
<dbReference type="InterPro" id="IPR038259">
    <property type="entry name" value="Tmem141_sf"/>
</dbReference>
<dbReference type="InterPro" id="IPR026788">
    <property type="entry name" value="Tmem141"/>
</dbReference>
<dbReference type="OrthoDB" id="10056589at2759"/>
<accession>A0A6L2Q794</accession>
<protein>
    <submittedName>
        <fullName evidence="1">Uncharacterized protein</fullName>
    </submittedName>
</protein>
<sequence>MDNINALKKQQSDIHPGFGSYLECMTRALFTGVAAFTLGNVCCCMWGTFLVEWPAGPCACTIITVQHMAG</sequence>
<name>A0A6L2Q794_COPFO</name>
<keyword evidence="2" id="KW-1185">Reference proteome</keyword>
<dbReference type="Gene3D" id="1.10.3350.20">
    <property type="entry name" value="Tmem141 protein family"/>
    <property type="match status" value="1"/>
</dbReference>
<dbReference type="InParanoid" id="A0A6L2Q794"/>
<dbReference type="Proteomes" id="UP000502823">
    <property type="component" value="Unassembled WGS sequence"/>
</dbReference>
<evidence type="ECO:0000313" key="2">
    <source>
        <dbReference type="Proteomes" id="UP000502823"/>
    </source>
</evidence>
<dbReference type="Pfam" id="PF15110">
    <property type="entry name" value="TMEM141"/>
    <property type="match status" value="1"/>
</dbReference>
<gene>
    <name evidence="1" type="ORF">Cfor_01683</name>
</gene>